<sequence>MTKIDYHQLLEEFEEKIKQQEWVKGSKLPTIIELAKKYHVSVSTVREIYRAMESKGYITIQQGRGTFVTFSAINHSEDVEKSSFLELLRITEFRTIIEPAFAAMAAREAYNNEINLIVESAEIMKNMALNNEVTTSEDLRFHRLIVEATHNKYALKVYGDLQEDLKRMRAYTRRPHMVERAVQYHQMIAKAISNRNPNEARMLMESHLQSNSELAMYELKDSNSL</sequence>
<dbReference type="Pfam" id="PF07729">
    <property type="entry name" value="FCD"/>
    <property type="match status" value="1"/>
</dbReference>
<dbReference type="CDD" id="cd07377">
    <property type="entry name" value="WHTH_GntR"/>
    <property type="match status" value="1"/>
</dbReference>
<proteinExistence type="predicted"/>
<dbReference type="SUPFAM" id="SSF48008">
    <property type="entry name" value="GntR ligand-binding domain-like"/>
    <property type="match status" value="1"/>
</dbReference>
<dbReference type="SMART" id="SM00895">
    <property type="entry name" value="FCD"/>
    <property type="match status" value="1"/>
</dbReference>
<evidence type="ECO:0000313" key="6">
    <source>
        <dbReference type="Proteomes" id="UP001595733"/>
    </source>
</evidence>
<keyword evidence="2" id="KW-0238">DNA-binding</keyword>
<dbReference type="SMART" id="SM00345">
    <property type="entry name" value="HTH_GNTR"/>
    <property type="match status" value="1"/>
</dbReference>
<organism evidence="5 6">
    <name type="scientific">Chryseomicrobium palamuruense</name>
    <dbReference type="NCBI Taxonomy" id="682973"/>
    <lineage>
        <taxon>Bacteria</taxon>
        <taxon>Bacillati</taxon>
        <taxon>Bacillota</taxon>
        <taxon>Bacilli</taxon>
        <taxon>Bacillales</taxon>
        <taxon>Caryophanaceae</taxon>
        <taxon>Chryseomicrobium</taxon>
    </lineage>
</organism>
<keyword evidence="3" id="KW-0804">Transcription</keyword>
<accession>A0ABV8USM0</accession>
<comment type="caution">
    <text evidence="5">The sequence shown here is derived from an EMBL/GenBank/DDBJ whole genome shotgun (WGS) entry which is preliminary data.</text>
</comment>
<evidence type="ECO:0000259" key="4">
    <source>
        <dbReference type="PROSITE" id="PS50949"/>
    </source>
</evidence>
<dbReference type="Pfam" id="PF00392">
    <property type="entry name" value="GntR"/>
    <property type="match status" value="1"/>
</dbReference>
<evidence type="ECO:0000313" key="5">
    <source>
        <dbReference type="EMBL" id="MFC4354278.1"/>
    </source>
</evidence>
<feature type="domain" description="HTH gntR-type" evidence="4">
    <location>
        <begin position="3"/>
        <end position="71"/>
    </location>
</feature>
<dbReference type="SUPFAM" id="SSF46785">
    <property type="entry name" value="Winged helix' DNA-binding domain"/>
    <property type="match status" value="1"/>
</dbReference>
<dbReference type="EMBL" id="JBHSEF010000010">
    <property type="protein sequence ID" value="MFC4354278.1"/>
    <property type="molecule type" value="Genomic_DNA"/>
</dbReference>
<keyword evidence="1" id="KW-0805">Transcription regulation</keyword>
<dbReference type="InterPro" id="IPR008920">
    <property type="entry name" value="TF_FadR/GntR_C"/>
</dbReference>
<dbReference type="Gene3D" id="1.10.10.10">
    <property type="entry name" value="Winged helix-like DNA-binding domain superfamily/Winged helix DNA-binding domain"/>
    <property type="match status" value="1"/>
</dbReference>
<evidence type="ECO:0000256" key="3">
    <source>
        <dbReference type="ARBA" id="ARBA00023163"/>
    </source>
</evidence>
<reference evidence="6" key="1">
    <citation type="journal article" date="2019" name="Int. J. Syst. Evol. Microbiol.">
        <title>The Global Catalogue of Microorganisms (GCM) 10K type strain sequencing project: providing services to taxonomists for standard genome sequencing and annotation.</title>
        <authorList>
            <consortium name="The Broad Institute Genomics Platform"/>
            <consortium name="The Broad Institute Genome Sequencing Center for Infectious Disease"/>
            <person name="Wu L."/>
            <person name="Ma J."/>
        </authorList>
    </citation>
    <scope>NUCLEOTIDE SEQUENCE [LARGE SCALE GENOMIC DNA]</scope>
    <source>
        <strain evidence="6">CCUG 50353</strain>
    </source>
</reference>
<dbReference type="InterPro" id="IPR011711">
    <property type="entry name" value="GntR_C"/>
</dbReference>
<evidence type="ECO:0000256" key="2">
    <source>
        <dbReference type="ARBA" id="ARBA00023125"/>
    </source>
</evidence>
<dbReference type="Proteomes" id="UP001595733">
    <property type="component" value="Unassembled WGS sequence"/>
</dbReference>
<dbReference type="PANTHER" id="PTHR43537:SF5">
    <property type="entry name" value="UXU OPERON TRANSCRIPTIONAL REGULATOR"/>
    <property type="match status" value="1"/>
</dbReference>
<dbReference type="InterPro" id="IPR036390">
    <property type="entry name" value="WH_DNA-bd_sf"/>
</dbReference>
<protein>
    <submittedName>
        <fullName evidence="5">FadR/GntR family transcriptional regulator</fullName>
    </submittedName>
</protein>
<dbReference type="PROSITE" id="PS50949">
    <property type="entry name" value="HTH_GNTR"/>
    <property type="match status" value="1"/>
</dbReference>
<evidence type="ECO:0000256" key="1">
    <source>
        <dbReference type="ARBA" id="ARBA00023015"/>
    </source>
</evidence>
<keyword evidence="6" id="KW-1185">Reference proteome</keyword>
<name>A0ABV8USM0_9BACL</name>
<dbReference type="PANTHER" id="PTHR43537">
    <property type="entry name" value="TRANSCRIPTIONAL REGULATOR, GNTR FAMILY"/>
    <property type="match status" value="1"/>
</dbReference>
<dbReference type="Gene3D" id="1.20.120.530">
    <property type="entry name" value="GntR ligand-binding domain-like"/>
    <property type="match status" value="1"/>
</dbReference>
<dbReference type="RefSeq" id="WP_378140541.1">
    <property type="nucleotide sequence ID" value="NZ_JBHSEF010000010.1"/>
</dbReference>
<gene>
    <name evidence="5" type="ORF">ACFO0S_04220</name>
</gene>
<dbReference type="InterPro" id="IPR000524">
    <property type="entry name" value="Tscrpt_reg_HTH_GntR"/>
</dbReference>
<dbReference type="InterPro" id="IPR036388">
    <property type="entry name" value="WH-like_DNA-bd_sf"/>
</dbReference>